<dbReference type="SUPFAM" id="SSF53474">
    <property type="entry name" value="alpha/beta-Hydrolases"/>
    <property type="match status" value="1"/>
</dbReference>
<dbReference type="GO" id="GO:0050348">
    <property type="term" value="F:trehalose O-mycolyltransferase activity"/>
    <property type="evidence" value="ECO:0007669"/>
    <property type="project" value="UniProtKB-EC"/>
</dbReference>
<accession>E3JD94</accession>
<dbReference type="InterPro" id="IPR000801">
    <property type="entry name" value="Esterase-like"/>
</dbReference>
<dbReference type="Proteomes" id="UP000002484">
    <property type="component" value="Chromosome"/>
</dbReference>
<dbReference type="AlphaFoldDB" id="E3JD94"/>
<comment type="similarity">
    <text evidence="2">Belongs to the mycobacterial A85 antigen family.</text>
</comment>
<feature type="region of interest" description="Disordered" evidence="9">
    <location>
        <begin position="54"/>
        <end position="76"/>
    </location>
</feature>
<organism evidence="10 11">
    <name type="scientific">Pseudofrankia inefficax (strain DSM 45817 / CECT 9037 / DDB 130130 / EuI1c)</name>
    <name type="common">Frankia inefficax</name>
    <dbReference type="NCBI Taxonomy" id="298654"/>
    <lineage>
        <taxon>Bacteria</taxon>
        <taxon>Bacillati</taxon>
        <taxon>Actinomycetota</taxon>
        <taxon>Actinomycetes</taxon>
        <taxon>Frankiales</taxon>
        <taxon>Frankiaceae</taxon>
        <taxon>Pseudofrankia</taxon>
    </lineage>
</organism>
<evidence type="ECO:0000256" key="8">
    <source>
        <dbReference type="ARBA" id="ARBA00048109"/>
    </source>
</evidence>
<gene>
    <name evidence="10" type="ordered locus">FraEuI1c_4379</name>
</gene>
<dbReference type="InterPro" id="IPR006311">
    <property type="entry name" value="TAT_signal"/>
</dbReference>
<comment type="catalytic activity">
    <reaction evidence="1">
        <text>2 alpha,alpha'-trehalose 6-mycolate = alpha,alpha'-trehalose 6,6'-bismycolate + alpha,alpha-trehalose</text>
        <dbReference type="Rhea" id="RHEA:23472"/>
        <dbReference type="ChEBI" id="CHEBI:16551"/>
        <dbReference type="ChEBI" id="CHEBI:18195"/>
        <dbReference type="ChEBI" id="CHEBI:18234"/>
        <dbReference type="EC" id="2.3.1.122"/>
    </reaction>
</comment>
<dbReference type="FunCoup" id="E3JD94">
    <property type="interactions" value="4"/>
</dbReference>
<reference evidence="10 11" key="1">
    <citation type="submission" date="2010-10" db="EMBL/GenBank/DDBJ databases">
        <title>Complete sequence of Frankia sp. EuI1c.</title>
        <authorList>
            <consortium name="US DOE Joint Genome Institute"/>
            <person name="Lucas S."/>
            <person name="Copeland A."/>
            <person name="Lapidus A."/>
            <person name="Cheng J.-F."/>
            <person name="Bruce D."/>
            <person name="Goodwin L."/>
            <person name="Pitluck S."/>
            <person name="Chertkov O."/>
            <person name="Detter J.C."/>
            <person name="Han C."/>
            <person name="Tapia R."/>
            <person name="Land M."/>
            <person name="Hauser L."/>
            <person name="Jeffries C."/>
            <person name="Kyrpides N."/>
            <person name="Ivanova N."/>
            <person name="Mikhailova N."/>
            <person name="Beauchemin N."/>
            <person name="Sen A."/>
            <person name="Sur S.A."/>
            <person name="Gtari M."/>
            <person name="Wall L."/>
            <person name="Tisa L."/>
            <person name="Woyke T."/>
        </authorList>
    </citation>
    <scope>NUCLEOTIDE SEQUENCE [LARGE SCALE GENOMIC DNA]</scope>
    <source>
        <strain evidence="11">DSM 45817 / CECT 9037 / EuI1c</strain>
    </source>
</reference>
<keyword evidence="11" id="KW-1185">Reference proteome</keyword>
<dbReference type="STRING" id="298654.FraEuI1c_4379"/>
<dbReference type="GO" id="GO:0004144">
    <property type="term" value="F:diacylglycerol O-acyltransferase activity"/>
    <property type="evidence" value="ECO:0007669"/>
    <property type="project" value="UniProtKB-EC"/>
</dbReference>
<comment type="catalytic activity">
    <reaction evidence="8">
        <text>an acyl-CoA + a 1,2-diacyl-sn-glycerol = a triacyl-sn-glycerol + CoA</text>
        <dbReference type="Rhea" id="RHEA:10868"/>
        <dbReference type="ChEBI" id="CHEBI:17815"/>
        <dbReference type="ChEBI" id="CHEBI:57287"/>
        <dbReference type="ChEBI" id="CHEBI:58342"/>
        <dbReference type="ChEBI" id="CHEBI:64615"/>
        <dbReference type="EC" id="2.3.1.20"/>
    </reaction>
</comment>
<evidence type="ECO:0000256" key="6">
    <source>
        <dbReference type="ARBA" id="ARBA00023315"/>
    </source>
</evidence>
<evidence type="ECO:0000256" key="7">
    <source>
        <dbReference type="ARBA" id="ARBA00032572"/>
    </source>
</evidence>
<dbReference type="InterPro" id="IPR050583">
    <property type="entry name" value="Mycobacterial_A85_antigen"/>
</dbReference>
<sequence precursor="true">MPAQLSTRRRRWIAVAAAVVAVAIPLGLAGALPAAGSAAAPSATGAPVAPVAQVNQSVNGGDNPKTGTVPDTATLGVPNPGTVPVVGLATAKAADGARVLYETRVDARTVDLMVSSPALGGAAPVRLMLPPNWSGDPTATFPALYLIHGCCEKADYQSWSLYTDVEAATADKNVLVVMPSDGSAGFGTNWWNFGVPNKGWGYDTFLATEVPQILRAGYRASGRAAIAGVSIGAYAAVALAALHPGEYGAAASFSGLLDTQTPVVSTEIAAILVRESQNPLAMWGDPVLLGLQWLFTNPTALLGRLKGVGLFVSSGNGNPGPLDPANTQSSLLDTITLANSTTFVTLARLSGLNPTVDFYGAGTHSWPYWNRELARAWPVLAAGLGLPAS</sequence>
<dbReference type="InParanoid" id="E3JD94"/>
<evidence type="ECO:0000256" key="3">
    <source>
        <dbReference type="ARBA" id="ARBA00012820"/>
    </source>
</evidence>
<keyword evidence="6" id="KW-0012">Acyltransferase</keyword>
<evidence type="ECO:0000256" key="5">
    <source>
        <dbReference type="ARBA" id="ARBA00022679"/>
    </source>
</evidence>
<dbReference type="Pfam" id="PF00756">
    <property type="entry name" value="Esterase"/>
    <property type="match status" value="1"/>
</dbReference>
<feature type="compositionally biased region" description="Polar residues" evidence="9">
    <location>
        <begin position="54"/>
        <end position="71"/>
    </location>
</feature>
<evidence type="ECO:0000313" key="11">
    <source>
        <dbReference type="Proteomes" id="UP000002484"/>
    </source>
</evidence>
<dbReference type="PANTHER" id="PTHR48098:SF1">
    <property type="entry name" value="DIACYLGLYCEROL ACYLTRANSFERASE_MYCOLYLTRANSFERASE AG85A"/>
    <property type="match status" value="1"/>
</dbReference>
<dbReference type="InterPro" id="IPR029058">
    <property type="entry name" value="AB_hydrolase_fold"/>
</dbReference>
<evidence type="ECO:0000256" key="2">
    <source>
        <dbReference type="ARBA" id="ARBA00005874"/>
    </source>
</evidence>
<evidence type="ECO:0000256" key="4">
    <source>
        <dbReference type="ARBA" id="ARBA00013244"/>
    </source>
</evidence>
<dbReference type="OrthoDB" id="4510758at2"/>
<dbReference type="EC" id="2.3.1.122" evidence="3"/>
<dbReference type="PROSITE" id="PS51318">
    <property type="entry name" value="TAT"/>
    <property type="match status" value="1"/>
</dbReference>
<dbReference type="eggNOG" id="COG0627">
    <property type="taxonomic scope" value="Bacteria"/>
</dbReference>
<keyword evidence="5" id="KW-0808">Transferase</keyword>
<dbReference type="KEGG" id="fri:FraEuI1c_4379"/>
<name>E3JD94_PSEI1</name>
<dbReference type="EMBL" id="CP002299">
    <property type="protein sequence ID" value="ADP82378.1"/>
    <property type="molecule type" value="Genomic_DNA"/>
</dbReference>
<proteinExistence type="inferred from homology"/>
<dbReference type="Gene3D" id="3.40.50.1820">
    <property type="entry name" value="alpha/beta hydrolase"/>
    <property type="match status" value="1"/>
</dbReference>
<dbReference type="RefSeq" id="WP_013425496.1">
    <property type="nucleotide sequence ID" value="NC_014666.1"/>
</dbReference>
<evidence type="ECO:0000256" key="9">
    <source>
        <dbReference type="SAM" id="MobiDB-lite"/>
    </source>
</evidence>
<dbReference type="EC" id="2.3.1.20" evidence="4"/>
<evidence type="ECO:0000256" key="1">
    <source>
        <dbReference type="ARBA" id="ARBA00000697"/>
    </source>
</evidence>
<evidence type="ECO:0000313" key="10">
    <source>
        <dbReference type="EMBL" id="ADP82378.1"/>
    </source>
</evidence>
<dbReference type="PANTHER" id="PTHR48098">
    <property type="entry name" value="ENTEROCHELIN ESTERASE-RELATED"/>
    <property type="match status" value="1"/>
</dbReference>
<dbReference type="HOGENOM" id="CLU_026624_1_0_11"/>
<protein>
    <recommendedName>
        <fullName evidence="7">Acyl-CoA:diacylglycerol acyltransferase</fullName>
        <ecNumber evidence="3">2.3.1.122</ecNumber>
        <ecNumber evidence="4">2.3.1.20</ecNumber>
    </recommendedName>
</protein>